<organism evidence="3 4">
    <name type="scientific">Gynuella sunshinyii YC6258</name>
    <dbReference type="NCBI Taxonomy" id="1445510"/>
    <lineage>
        <taxon>Bacteria</taxon>
        <taxon>Pseudomonadati</taxon>
        <taxon>Pseudomonadota</taxon>
        <taxon>Gammaproteobacteria</taxon>
        <taxon>Oceanospirillales</taxon>
        <taxon>Saccharospirillaceae</taxon>
        <taxon>Gynuella</taxon>
    </lineage>
</organism>
<gene>
    <name evidence="3" type="ORF">YC6258_05428</name>
</gene>
<evidence type="ECO:0000256" key="2">
    <source>
        <dbReference type="SAM" id="Phobius"/>
    </source>
</evidence>
<keyword evidence="2" id="KW-0472">Membrane</keyword>
<reference evidence="3 4" key="1">
    <citation type="submission" date="2014-01" db="EMBL/GenBank/DDBJ databases">
        <title>Full genme sequencing of cellulolytic bacterium Gynuella sunshinyii YC6258T gen. nov., sp. nov.</title>
        <authorList>
            <person name="Khan H."/>
            <person name="Chung E.J."/>
            <person name="Chung Y.R."/>
        </authorList>
    </citation>
    <scope>NUCLEOTIDE SEQUENCE [LARGE SCALE GENOMIC DNA]</scope>
    <source>
        <strain evidence="3 4">YC6258</strain>
    </source>
</reference>
<keyword evidence="2" id="KW-0812">Transmembrane</keyword>
<dbReference type="KEGG" id="gsn:YC6258_05428"/>
<evidence type="ECO:0000313" key="3">
    <source>
        <dbReference type="EMBL" id="AJQ97458.1"/>
    </source>
</evidence>
<dbReference type="STRING" id="1445510.YC6258_05428"/>
<protein>
    <recommendedName>
        <fullName evidence="5">DUF2933 domain-containing protein</fullName>
    </recommendedName>
</protein>
<keyword evidence="2" id="KW-1133">Transmembrane helix</keyword>
<feature type="transmembrane region" description="Helical" evidence="2">
    <location>
        <begin position="12"/>
        <end position="31"/>
    </location>
</feature>
<evidence type="ECO:0000256" key="1">
    <source>
        <dbReference type="SAM" id="MobiDB-lite"/>
    </source>
</evidence>
<dbReference type="AlphaFoldDB" id="A0A0C5VVW3"/>
<evidence type="ECO:0008006" key="5">
    <source>
        <dbReference type="Google" id="ProtNLM"/>
    </source>
</evidence>
<sequence length="89" mass="9614">MNSLFAWFKGKTMMALCIAACVVPFLALMLFGGGDKLYLFGLLACVGMHLMMMKMMPGHTACHGADEHNHKGKQTAKALPSPARNTLDA</sequence>
<dbReference type="EMBL" id="CP007142">
    <property type="protein sequence ID" value="AJQ97458.1"/>
    <property type="molecule type" value="Genomic_DNA"/>
</dbReference>
<dbReference type="HOGENOM" id="CLU_2450470_0_0_6"/>
<dbReference type="RefSeq" id="WP_044619196.1">
    <property type="nucleotide sequence ID" value="NZ_CP007142.1"/>
</dbReference>
<proteinExistence type="predicted"/>
<feature type="region of interest" description="Disordered" evidence="1">
    <location>
        <begin position="64"/>
        <end position="89"/>
    </location>
</feature>
<accession>A0A0C5VVW3</accession>
<dbReference type="Proteomes" id="UP000032266">
    <property type="component" value="Chromosome"/>
</dbReference>
<keyword evidence="4" id="KW-1185">Reference proteome</keyword>
<evidence type="ECO:0000313" key="4">
    <source>
        <dbReference type="Proteomes" id="UP000032266"/>
    </source>
</evidence>
<name>A0A0C5VVW3_9GAMM</name>